<dbReference type="RefSeq" id="XP_060305114.1">
    <property type="nucleotide sequence ID" value="XM_060464350.1"/>
</dbReference>
<evidence type="ECO:0000256" key="1">
    <source>
        <dbReference type="SAM" id="MobiDB-lite"/>
    </source>
</evidence>
<dbReference type="GeneID" id="85347897"/>
<reference evidence="2 3" key="1">
    <citation type="submission" date="2016-10" db="EMBL/GenBank/DDBJ databases">
        <title>The genome sequence of Colletotrichum fioriniae PJ7.</title>
        <authorList>
            <person name="Baroncelli R."/>
        </authorList>
    </citation>
    <scope>NUCLEOTIDE SEQUENCE [LARGE SCALE GENOMIC DNA]</scope>
    <source>
        <strain evidence="2 3">IMI 309622</strain>
    </source>
</reference>
<feature type="region of interest" description="Disordered" evidence="1">
    <location>
        <begin position="146"/>
        <end position="198"/>
    </location>
</feature>
<protein>
    <submittedName>
        <fullName evidence="2">Uncharacterized protein</fullName>
    </submittedName>
</protein>
<dbReference type="AlphaFoldDB" id="A0AAI9YG68"/>
<dbReference type="Proteomes" id="UP001240678">
    <property type="component" value="Unassembled WGS sequence"/>
</dbReference>
<gene>
    <name evidence="2" type="ORF">CCOS01_16213</name>
</gene>
<organism evidence="2 3">
    <name type="scientific">Colletotrichum costaricense</name>
    <dbReference type="NCBI Taxonomy" id="1209916"/>
    <lineage>
        <taxon>Eukaryota</taxon>
        <taxon>Fungi</taxon>
        <taxon>Dikarya</taxon>
        <taxon>Ascomycota</taxon>
        <taxon>Pezizomycotina</taxon>
        <taxon>Sordariomycetes</taxon>
        <taxon>Hypocreomycetidae</taxon>
        <taxon>Glomerellales</taxon>
        <taxon>Glomerellaceae</taxon>
        <taxon>Colletotrichum</taxon>
        <taxon>Colletotrichum acutatum species complex</taxon>
    </lineage>
</organism>
<evidence type="ECO:0000313" key="2">
    <source>
        <dbReference type="EMBL" id="KAK1507907.1"/>
    </source>
</evidence>
<accession>A0AAI9YG68</accession>
<dbReference type="EMBL" id="MOOE01000028">
    <property type="protein sequence ID" value="KAK1507907.1"/>
    <property type="molecule type" value="Genomic_DNA"/>
</dbReference>
<evidence type="ECO:0000313" key="3">
    <source>
        <dbReference type="Proteomes" id="UP001240678"/>
    </source>
</evidence>
<comment type="caution">
    <text evidence="2">The sequence shown here is derived from an EMBL/GenBank/DDBJ whole genome shotgun (WGS) entry which is preliminary data.</text>
</comment>
<feature type="compositionally biased region" description="Basic and acidic residues" evidence="1">
    <location>
        <begin position="181"/>
        <end position="191"/>
    </location>
</feature>
<proteinExistence type="predicted"/>
<sequence>MEDHVTHFLLDLKDIDFTLSVTPAQLWQAGGGQHVKISVIETHGRASGLPDTSGLVKARERESSDKAMNTVSVEDLLGMEWADEIQVACFAQHVHSENYLSSVSSYVSNPVTSHGLTARFSTTIIIGCVALCAAASSSWVGNYPESTTLSGDSGGTPRKPGLSSARRRTMNTDTILIDKFGTNKRDNREGDSPSYDAHTQSVGVRVWSVSRINRSQTSPIRHVVVLEIENIDRICQEHVLKTASPGMGGSGALSECQPGALNIDHNRATSQEDHHRLGFHTIHHRANPKN</sequence>
<keyword evidence="3" id="KW-1185">Reference proteome</keyword>
<name>A0AAI9YG68_9PEZI</name>